<evidence type="ECO:0000313" key="2">
    <source>
        <dbReference type="Proteomes" id="UP000018688"/>
    </source>
</evidence>
<comment type="caution">
    <text evidence="1">The sequence shown here is derived from an EMBL/GenBank/DDBJ whole genome shotgun (WGS) entry which is preliminary data.</text>
</comment>
<dbReference type="Proteomes" id="UP000018688">
    <property type="component" value="Unassembled WGS sequence"/>
</dbReference>
<organism evidence="1 2">
    <name type="scientific">Helicobacter canis NCTC 12740</name>
    <dbReference type="NCBI Taxonomy" id="1357399"/>
    <lineage>
        <taxon>Bacteria</taxon>
        <taxon>Pseudomonadati</taxon>
        <taxon>Campylobacterota</taxon>
        <taxon>Epsilonproteobacteria</taxon>
        <taxon>Campylobacterales</taxon>
        <taxon>Helicobacteraceae</taxon>
        <taxon>Helicobacter</taxon>
    </lineage>
</organism>
<name>V8CJZ0_9HELI</name>
<dbReference type="eggNOG" id="ENOG5031GBZ">
    <property type="taxonomic scope" value="Bacteria"/>
</dbReference>
<protein>
    <submittedName>
        <fullName evidence="1">Uncharacterized protein</fullName>
    </submittedName>
</protein>
<dbReference type="AlphaFoldDB" id="V8CJZ0"/>
<dbReference type="PATRIC" id="fig|1357399.3.peg.612"/>
<dbReference type="RefSeq" id="WP_023929506.1">
    <property type="nucleotide sequence ID" value="NZ_KI669458.1"/>
</dbReference>
<gene>
    <name evidence="1" type="ORF">HMPREF2087_00589</name>
</gene>
<dbReference type="EMBL" id="AZJJ01000001">
    <property type="protein sequence ID" value="ETD27669.1"/>
    <property type="molecule type" value="Genomic_DNA"/>
</dbReference>
<keyword evidence="2" id="KW-1185">Reference proteome</keyword>
<dbReference type="HOGENOM" id="CLU_825783_0_0_7"/>
<accession>V8CJZ0</accession>
<dbReference type="STRING" id="1357399.HMPREF2087_00589"/>
<reference evidence="1 2" key="1">
    <citation type="submission" date="2013-10" db="EMBL/GenBank/DDBJ databases">
        <title>The Genome Sequence of Helicobacter canis NCTC 12740.</title>
        <authorList>
            <consortium name="The Broad Institute Genomics Platform"/>
            <person name="Earl A."/>
            <person name="Fox J.G."/>
            <person name="Shen Z."/>
            <person name="Young S.K."/>
            <person name="Zeng Q."/>
            <person name="Gargeya S."/>
            <person name="Fitzgerald M."/>
            <person name="Abouelleil A."/>
            <person name="Alvarado L."/>
            <person name="Chapman S.B."/>
            <person name="Gainer-Dewar J."/>
            <person name="Goldberg J."/>
            <person name="Griggs A."/>
            <person name="Gujja S."/>
            <person name="Hansen M."/>
            <person name="Howarth C."/>
            <person name="Imamovic A."/>
            <person name="Ireland A."/>
            <person name="Larimer J."/>
            <person name="McCowan C."/>
            <person name="Murphy C."/>
            <person name="Pearson M."/>
            <person name="Poon T.W."/>
            <person name="Priest M."/>
            <person name="Roberts A."/>
            <person name="Saif S."/>
            <person name="Shea T."/>
            <person name="Sykes S."/>
            <person name="Wortman J."/>
            <person name="Nusbaum C."/>
            <person name="Birren B."/>
        </authorList>
    </citation>
    <scope>NUCLEOTIDE SEQUENCE [LARGE SCALE GENOMIC DNA]</scope>
    <source>
        <strain evidence="1 2">NCTC 12740</strain>
    </source>
</reference>
<proteinExistence type="predicted"/>
<evidence type="ECO:0000313" key="1">
    <source>
        <dbReference type="EMBL" id="ETD27669.1"/>
    </source>
</evidence>
<sequence length="336" mass="38725">MTTPKISQSIALFAQERIAFYYKAGVMAFTTLEKLITIYQNSGLSVSKFAQIIGKDRRTLTSWIDRSVTKAPQAEVLNAINTFFRYPSRIWEQDCDEDEFASLLKALPQSEITIIDKGYEGGLEYILEKESKRRFVIHPRFPSPAYRDKVVTFPYKFGNSSRAEILRKVRYERMLEHSFESIEWYSIESLLRFGFCPIGNLFTPNERISVLELMLQSLEDNYNKSLYFFDSYSAKLFGIDSAYLSLLPDDGLMFLKMPIDSMILEINNTALVQRIHKHFTSPSHAPKHTQSQHSLHIVRTLIDTLKSRGDLLSFCEIIAASTPYSTLFSNNIQQAR</sequence>